<sequence>MAGDVRNPLGDLKGYQFWAVVGILTIIVPRILLAYDIPLGIFTLHLWENPQATILLNDALGFLITLSAYFTYKDFVNASSA</sequence>
<keyword evidence="1" id="KW-0472">Membrane</keyword>
<proteinExistence type="predicted"/>
<dbReference type="RefSeq" id="WP_159670940.1">
    <property type="nucleotide sequence ID" value="NZ_WUUS01000014.1"/>
</dbReference>
<organism evidence="2 3">
    <name type="scientific">Halobaculum saliterrae</name>
    <dbReference type="NCBI Taxonomy" id="2073113"/>
    <lineage>
        <taxon>Archaea</taxon>
        <taxon>Methanobacteriati</taxon>
        <taxon>Methanobacteriota</taxon>
        <taxon>Stenosarchaea group</taxon>
        <taxon>Halobacteria</taxon>
        <taxon>Halobacteriales</taxon>
        <taxon>Haloferacaceae</taxon>
        <taxon>Halobaculum</taxon>
    </lineage>
</organism>
<feature type="transmembrane region" description="Helical" evidence="1">
    <location>
        <begin position="54"/>
        <end position="72"/>
    </location>
</feature>
<evidence type="ECO:0000256" key="1">
    <source>
        <dbReference type="SAM" id="Phobius"/>
    </source>
</evidence>
<keyword evidence="1" id="KW-1133">Transmembrane helix</keyword>
<feature type="transmembrane region" description="Helical" evidence="1">
    <location>
        <begin position="15"/>
        <end position="33"/>
    </location>
</feature>
<accession>A0A6B0T0N2</accession>
<dbReference type="Proteomes" id="UP000437065">
    <property type="component" value="Unassembled WGS sequence"/>
</dbReference>
<dbReference type="EMBL" id="WUUS01000014">
    <property type="protein sequence ID" value="MXR43186.1"/>
    <property type="molecule type" value="Genomic_DNA"/>
</dbReference>
<evidence type="ECO:0000313" key="2">
    <source>
        <dbReference type="EMBL" id="MXR43186.1"/>
    </source>
</evidence>
<reference evidence="2 3" key="1">
    <citation type="submission" date="2019-12" db="EMBL/GenBank/DDBJ databases">
        <title>Isolation and characterization of three novel carbon monoxide-oxidizing members of Halobacteria from salione crusts and soils.</title>
        <authorList>
            <person name="Myers M.R."/>
            <person name="King G.M."/>
        </authorList>
    </citation>
    <scope>NUCLEOTIDE SEQUENCE [LARGE SCALE GENOMIC DNA]</scope>
    <source>
        <strain evidence="2 3">WSA2</strain>
    </source>
</reference>
<name>A0A6B0T0N2_9EURY</name>
<keyword evidence="1" id="KW-0812">Transmembrane</keyword>
<dbReference type="AlphaFoldDB" id="A0A6B0T0N2"/>
<comment type="caution">
    <text evidence="2">The sequence shown here is derived from an EMBL/GenBank/DDBJ whole genome shotgun (WGS) entry which is preliminary data.</text>
</comment>
<evidence type="ECO:0000313" key="3">
    <source>
        <dbReference type="Proteomes" id="UP000437065"/>
    </source>
</evidence>
<keyword evidence="3" id="KW-1185">Reference proteome</keyword>
<protein>
    <submittedName>
        <fullName evidence="2">Uncharacterized protein</fullName>
    </submittedName>
</protein>
<gene>
    <name evidence="2" type="ORF">GRX01_17805</name>
</gene>